<keyword evidence="9" id="KW-1185">Reference proteome</keyword>
<dbReference type="SUPFAM" id="SSF50978">
    <property type="entry name" value="WD40 repeat-like"/>
    <property type="match status" value="1"/>
</dbReference>
<name>F1A639_DICPU</name>
<dbReference type="InParanoid" id="F1A639"/>
<dbReference type="KEGG" id="dpp:DICPUDRAFT_100160"/>
<dbReference type="InterPro" id="IPR015943">
    <property type="entry name" value="WD40/YVTN_repeat-like_dom_sf"/>
</dbReference>
<proteinExistence type="predicted"/>
<dbReference type="AlphaFoldDB" id="F1A639"/>
<evidence type="ECO:0000259" key="6">
    <source>
        <dbReference type="Pfam" id="PF12894"/>
    </source>
</evidence>
<evidence type="ECO:0000256" key="2">
    <source>
        <dbReference type="ARBA" id="ARBA00022618"/>
    </source>
</evidence>
<evidence type="ECO:0000256" key="5">
    <source>
        <dbReference type="ARBA" id="ARBA00023306"/>
    </source>
</evidence>
<organism evidence="8 9">
    <name type="scientific">Dictyostelium purpureum</name>
    <name type="common">Slime mold</name>
    <dbReference type="NCBI Taxonomy" id="5786"/>
    <lineage>
        <taxon>Eukaryota</taxon>
        <taxon>Amoebozoa</taxon>
        <taxon>Evosea</taxon>
        <taxon>Eumycetozoa</taxon>
        <taxon>Dictyostelia</taxon>
        <taxon>Dictyosteliales</taxon>
        <taxon>Dictyosteliaceae</taxon>
        <taxon>Dictyostelium</taxon>
    </lineage>
</organism>
<dbReference type="STRING" id="5786.F1A639"/>
<dbReference type="OrthoDB" id="2110451at2759"/>
<dbReference type="VEuPathDB" id="AmoebaDB:DICPUDRAFT_100160"/>
<reference evidence="9" key="1">
    <citation type="journal article" date="2011" name="Genome Biol.">
        <title>Comparative genomics of the social amoebae Dictyostelium discoideum and Dictyostelium purpureum.</title>
        <authorList>
            <consortium name="US DOE Joint Genome Institute (JGI-PGF)"/>
            <person name="Sucgang R."/>
            <person name="Kuo A."/>
            <person name="Tian X."/>
            <person name="Salerno W."/>
            <person name="Parikh A."/>
            <person name="Feasley C.L."/>
            <person name="Dalin E."/>
            <person name="Tu H."/>
            <person name="Huang E."/>
            <person name="Barry K."/>
            <person name="Lindquist E."/>
            <person name="Shapiro H."/>
            <person name="Bruce D."/>
            <person name="Schmutz J."/>
            <person name="Salamov A."/>
            <person name="Fey P."/>
            <person name="Gaudet P."/>
            <person name="Anjard C."/>
            <person name="Babu M.M."/>
            <person name="Basu S."/>
            <person name="Bushmanova Y."/>
            <person name="van der Wel H."/>
            <person name="Katoh-Kurasawa M."/>
            <person name="Dinh C."/>
            <person name="Coutinho P.M."/>
            <person name="Saito T."/>
            <person name="Elias M."/>
            <person name="Schaap P."/>
            <person name="Kay R.R."/>
            <person name="Henrissat B."/>
            <person name="Eichinger L."/>
            <person name="Rivero F."/>
            <person name="Putnam N.H."/>
            <person name="West C.M."/>
            <person name="Loomis W.F."/>
            <person name="Chisholm R.L."/>
            <person name="Shaulsky G."/>
            <person name="Strassmann J.E."/>
            <person name="Queller D.C."/>
            <person name="Kuspa A."/>
            <person name="Grigoriev I.V."/>
        </authorList>
    </citation>
    <scope>NUCLEOTIDE SEQUENCE [LARGE SCALE GENOMIC DNA]</scope>
    <source>
        <strain evidence="9">QSDP1</strain>
    </source>
</reference>
<keyword evidence="3" id="KW-0498">Mitosis</keyword>
<keyword evidence="5" id="KW-0131">Cell cycle</keyword>
<dbReference type="InterPro" id="IPR024789">
    <property type="entry name" value="APC4"/>
</dbReference>
<evidence type="ECO:0000256" key="1">
    <source>
        <dbReference type="ARBA" id="ARBA00016067"/>
    </source>
</evidence>
<gene>
    <name evidence="8" type="ORF">DICPUDRAFT_100160</name>
</gene>
<dbReference type="Pfam" id="PF12894">
    <property type="entry name" value="ANAPC4_WD40"/>
    <property type="match status" value="1"/>
</dbReference>
<dbReference type="GO" id="GO:0070979">
    <property type="term" value="P:protein K11-linked ubiquitination"/>
    <property type="evidence" value="ECO:0000318"/>
    <property type="project" value="GO_Central"/>
</dbReference>
<protein>
    <recommendedName>
        <fullName evidence="1">Anaphase-promoting complex subunit 4</fullName>
    </recommendedName>
</protein>
<dbReference type="GeneID" id="10511164"/>
<keyword evidence="2" id="KW-0132">Cell division</keyword>
<dbReference type="FunCoup" id="F1A639">
    <property type="interactions" value="181"/>
</dbReference>
<dbReference type="InterPro" id="IPR024977">
    <property type="entry name" value="Apc4-like_WD40_dom"/>
</dbReference>
<dbReference type="InterPro" id="IPR024790">
    <property type="entry name" value="APC4_long_dom"/>
</dbReference>
<evidence type="ECO:0000313" key="9">
    <source>
        <dbReference type="Proteomes" id="UP000001064"/>
    </source>
</evidence>
<feature type="domain" description="Anaphase-promoting complex subunit 4-like WD40" evidence="6">
    <location>
        <begin position="13"/>
        <end position="69"/>
    </location>
</feature>
<accession>F1A639</accession>
<dbReference type="PANTHER" id="PTHR13260">
    <property type="entry name" value="ANAPHASE PROMOTING COMPLEX SUBUNIT 4 APC4"/>
    <property type="match status" value="1"/>
</dbReference>
<dbReference type="eggNOG" id="KOG4640">
    <property type="taxonomic scope" value="Eukaryota"/>
</dbReference>
<feature type="domain" description="Anaphase-promoting complex subunit 4 long" evidence="7">
    <location>
        <begin position="206"/>
        <end position="400"/>
    </location>
</feature>
<dbReference type="PANTHER" id="PTHR13260:SF0">
    <property type="entry name" value="ANAPHASE-PROMOTING COMPLEX SUBUNIT 4"/>
    <property type="match status" value="1"/>
</dbReference>
<evidence type="ECO:0000313" key="8">
    <source>
        <dbReference type="EMBL" id="EGC28340.1"/>
    </source>
</evidence>
<dbReference type="Proteomes" id="UP000001064">
    <property type="component" value="Unassembled WGS sequence"/>
</dbReference>
<keyword evidence="4" id="KW-0833">Ubl conjugation pathway</keyword>
<dbReference type="EMBL" id="GL871673">
    <property type="protein sequence ID" value="EGC28340.1"/>
    <property type="molecule type" value="Genomic_DNA"/>
</dbReference>
<dbReference type="GO" id="GO:0031145">
    <property type="term" value="P:anaphase-promoting complex-dependent catabolic process"/>
    <property type="evidence" value="ECO:0000318"/>
    <property type="project" value="GO_Central"/>
</dbReference>
<dbReference type="GO" id="GO:0051301">
    <property type="term" value="P:cell division"/>
    <property type="evidence" value="ECO:0007669"/>
    <property type="project" value="UniProtKB-KW"/>
</dbReference>
<dbReference type="GO" id="GO:0034399">
    <property type="term" value="C:nuclear periphery"/>
    <property type="evidence" value="ECO:0000318"/>
    <property type="project" value="GO_Central"/>
</dbReference>
<dbReference type="Gene3D" id="2.130.10.10">
    <property type="entry name" value="YVTN repeat-like/Quinoprotein amine dehydrogenase"/>
    <property type="match status" value="1"/>
</dbReference>
<sequence>MDLIALDNNNSNNGNNDISITSIVWSPNGKMIPVGCENGSVFIYSIENSKLISSSQYHKNKIHKLLWIKSLDNSNSNNKNSNGFNNNVSNLSFIEQIKNDMNLFPPISSYFDSSKEDSIYLGNDIYDRQFDLLLCCDSNGNISFLVFGIFKIVSIDLLSLIKSKYSSLHFLIKPAKSLNILDITLTESLNKLSIMIETDNGLLMSITLDTSILSLKKNEIHQVSLQYFLKSQLQISLDLHLKDIVSKWKDCQQQLTSKWNEFEKVLMDYGYSSSIEQELIGLLLTGVPSPPTHQFLINNINIKKLKTIETTYNSIREILIKFVLPSFLNIFHIVTLLHNNSLQSERFQSLLDQQLIKNTLDYCGSFGMKLHNLETVICGIEANFSSFTSWLYKTQCFLNEMQPDRKILQPFNELLIMSLLKKGLKQDLLFSLASNSSPSSTTSSPKNVNTSTSQLLSPYKFNSRSDSLNNSFSSSNSSDSSIDFQFKDIISNSFFDCYKEFKNKTLEIFSNEITKSLSNSFKIENIIPICLYDKNDTSVSHKFNCSLISHPNDLIYIGFNTTLSMSNRLFIAKRESKSKWSFTCFQLEESLGIQDLKFYNQQSIMATVSQDIIKSNQKKSSRKNTFLKQYQYNKTEDDDTEFEEKEYKKLDVNIPPSTILLDLLDTVFSCQVEDSFKSREIIAKSRISPITLELSTSRRIAAYVTRKKRKIILYELAEDERR</sequence>
<dbReference type="InterPro" id="IPR036322">
    <property type="entry name" value="WD40_repeat_dom_sf"/>
</dbReference>
<dbReference type="OMA" id="SHKFNCS"/>
<dbReference type="RefSeq" id="XP_003295133.1">
    <property type="nucleotide sequence ID" value="XM_003295085.1"/>
</dbReference>
<dbReference type="GO" id="GO:0005680">
    <property type="term" value="C:anaphase-promoting complex"/>
    <property type="evidence" value="ECO:0000318"/>
    <property type="project" value="GO_Central"/>
</dbReference>
<evidence type="ECO:0000259" key="7">
    <source>
        <dbReference type="Pfam" id="PF12896"/>
    </source>
</evidence>
<dbReference type="Pfam" id="PF12896">
    <property type="entry name" value="ANAPC4"/>
    <property type="match status" value="1"/>
</dbReference>
<evidence type="ECO:0000256" key="3">
    <source>
        <dbReference type="ARBA" id="ARBA00022776"/>
    </source>
</evidence>
<evidence type="ECO:0000256" key="4">
    <source>
        <dbReference type="ARBA" id="ARBA00022786"/>
    </source>
</evidence>